<dbReference type="PANTHER" id="PTHR42893">
    <property type="entry name" value="PROTEIN DETOXIFICATION 44, CHLOROPLASTIC-RELATED"/>
    <property type="match status" value="1"/>
</dbReference>
<dbReference type="GO" id="GO:0015297">
    <property type="term" value="F:antiporter activity"/>
    <property type="evidence" value="ECO:0007669"/>
    <property type="project" value="InterPro"/>
</dbReference>
<dbReference type="GO" id="GO:0005886">
    <property type="term" value="C:plasma membrane"/>
    <property type="evidence" value="ECO:0007669"/>
    <property type="project" value="TreeGrafter"/>
</dbReference>
<dbReference type="InterPro" id="IPR044644">
    <property type="entry name" value="DinF-like"/>
</dbReference>
<feature type="transmembrane region" description="Helical" evidence="7">
    <location>
        <begin position="215"/>
        <end position="233"/>
    </location>
</feature>
<reference evidence="8 9" key="1">
    <citation type="journal article" date="2019" name="ISME J.">
        <title>Candidatus Macondimonas diazotrophica, a novel gammaproteobacterial genus dominating crude-oil-contaminated coastal sediments.</title>
        <authorList>
            <person name="Karthikeyan S."/>
            <person name="Konstantinidis K."/>
        </authorList>
    </citation>
    <scope>NUCLEOTIDE SEQUENCE [LARGE SCALE GENOMIC DNA]</scope>
    <source>
        <strain evidence="8 9">KTK01</strain>
    </source>
</reference>
<dbReference type="Pfam" id="PF01554">
    <property type="entry name" value="MatE"/>
    <property type="match status" value="2"/>
</dbReference>
<comment type="subcellular location">
    <subcellularLocation>
        <location evidence="1">Membrane</location>
        <topology evidence="1">Multi-pass membrane protein</topology>
    </subcellularLocation>
</comment>
<feature type="transmembrane region" description="Helical" evidence="7">
    <location>
        <begin position="92"/>
        <end position="114"/>
    </location>
</feature>
<feature type="transmembrane region" description="Helical" evidence="7">
    <location>
        <begin position="462"/>
        <end position="482"/>
    </location>
</feature>
<dbReference type="CDD" id="cd13136">
    <property type="entry name" value="MATE_DinF_like"/>
    <property type="match status" value="1"/>
</dbReference>
<evidence type="ECO:0000256" key="1">
    <source>
        <dbReference type="ARBA" id="ARBA00004141"/>
    </source>
</evidence>
<feature type="region of interest" description="Disordered" evidence="6">
    <location>
        <begin position="21"/>
        <end position="43"/>
    </location>
</feature>
<evidence type="ECO:0000256" key="7">
    <source>
        <dbReference type="SAM" id="Phobius"/>
    </source>
</evidence>
<dbReference type="OrthoDB" id="9789527at2"/>
<keyword evidence="5 7" id="KW-0472">Membrane</keyword>
<dbReference type="InterPro" id="IPR002528">
    <property type="entry name" value="MATE_fam"/>
</dbReference>
<evidence type="ECO:0000313" key="8">
    <source>
        <dbReference type="EMBL" id="TFZ82291.1"/>
    </source>
</evidence>
<evidence type="ECO:0000256" key="4">
    <source>
        <dbReference type="ARBA" id="ARBA00022989"/>
    </source>
</evidence>
<feature type="transmembrane region" description="Helical" evidence="7">
    <location>
        <begin position="239"/>
        <end position="259"/>
    </location>
</feature>
<feature type="transmembrane region" description="Helical" evidence="7">
    <location>
        <begin position="364"/>
        <end position="386"/>
    </location>
</feature>
<gene>
    <name evidence="8" type="ORF">E4680_08565</name>
</gene>
<dbReference type="Proteomes" id="UP000297890">
    <property type="component" value="Unassembled WGS sequence"/>
</dbReference>
<accession>A0A4Z0F7K5</accession>
<protein>
    <submittedName>
        <fullName evidence="8">MATE family efflux transporter</fullName>
    </submittedName>
</protein>
<evidence type="ECO:0000256" key="2">
    <source>
        <dbReference type="ARBA" id="ARBA00010199"/>
    </source>
</evidence>
<feature type="transmembrane region" description="Helical" evidence="7">
    <location>
        <begin position="439"/>
        <end position="456"/>
    </location>
</feature>
<proteinExistence type="inferred from homology"/>
<feature type="transmembrane region" description="Helical" evidence="7">
    <location>
        <begin position="294"/>
        <end position="313"/>
    </location>
</feature>
<organism evidence="8 9">
    <name type="scientific">Candidatus Macondimonas diazotrophica</name>
    <dbReference type="NCBI Taxonomy" id="2305248"/>
    <lineage>
        <taxon>Bacteria</taxon>
        <taxon>Pseudomonadati</taxon>
        <taxon>Pseudomonadota</taxon>
        <taxon>Gammaproteobacteria</taxon>
        <taxon>Chromatiales</taxon>
        <taxon>Ectothiorhodospiraceae</taxon>
        <taxon>Candidatus Macondimonas</taxon>
    </lineage>
</organism>
<feature type="transmembrane region" description="Helical" evidence="7">
    <location>
        <begin position="325"/>
        <end position="344"/>
    </location>
</feature>
<feature type="transmembrane region" description="Helical" evidence="7">
    <location>
        <begin position="183"/>
        <end position="203"/>
    </location>
</feature>
<comment type="caution">
    <text evidence="8">The sequence shown here is derived from an EMBL/GenBank/DDBJ whole genome shotgun (WGS) entry which is preliminary data.</text>
</comment>
<evidence type="ECO:0000256" key="5">
    <source>
        <dbReference type="ARBA" id="ARBA00023136"/>
    </source>
</evidence>
<keyword evidence="9" id="KW-1185">Reference proteome</keyword>
<dbReference type="EMBL" id="SRIO01000010">
    <property type="protein sequence ID" value="TFZ82291.1"/>
    <property type="molecule type" value="Genomic_DNA"/>
</dbReference>
<name>A0A4Z0F7K5_9GAMM</name>
<comment type="similarity">
    <text evidence="2">Belongs to the multi antimicrobial extrusion (MATE) (TC 2.A.66.1) family.</text>
</comment>
<dbReference type="PANTHER" id="PTHR42893:SF46">
    <property type="entry name" value="PROTEIN DETOXIFICATION 44, CHLOROPLASTIC"/>
    <property type="match status" value="1"/>
</dbReference>
<evidence type="ECO:0000256" key="6">
    <source>
        <dbReference type="SAM" id="MobiDB-lite"/>
    </source>
</evidence>
<dbReference type="GO" id="GO:0042910">
    <property type="term" value="F:xenobiotic transmembrane transporter activity"/>
    <property type="evidence" value="ECO:0007669"/>
    <property type="project" value="InterPro"/>
</dbReference>
<keyword evidence="3 7" id="KW-0812">Transmembrane</keyword>
<feature type="transmembrane region" description="Helical" evidence="7">
    <location>
        <begin position="59"/>
        <end position="80"/>
    </location>
</feature>
<evidence type="ECO:0000313" key="9">
    <source>
        <dbReference type="Proteomes" id="UP000297890"/>
    </source>
</evidence>
<dbReference type="AlphaFoldDB" id="A0A4Z0F7K5"/>
<dbReference type="NCBIfam" id="TIGR00797">
    <property type="entry name" value="matE"/>
    <property type="match status" value="1"/>
</dbReference>
<feature type="transmembrane region" description="Helical" evidence="7">
    <location>
        <begin position="406"/>
        <end position="427"/>
    </location>
</feature>
<feature type="transmembrane region" description="Helical" evidence="7">
    <location>
        <begin position="142"/>
        <end position="163"/>
    </location>
</feature>
<keyword evidence="4 7" id="KW-1133">Transmembrane helix</keyword>
<sequence length="491" mass="53075">MPTRFDCSPSTRRWPIPSRPAACSGCDTDAERRAPSHTRTPHPAAARIRVKDTAPGYRTLVRLAIPVILANAATPLLGLADTAVIGRTGDATAIGAIALGALIFSVLSWGFAFLRMGTTGFVAQAAGAGDPVEVRAIVARTLITGLFLGMALILLQIPLRVAALGLLGGSEPVETGVRHYFHIRIWGAPATLGLYALLGTLIGLGRMHALLGLQLLLNGLNLALDVGFVLGLGWGVRGIALGTVIAEWIAFAVGCRLVWRLIHPGRRSQTAMWPWKRILMRHEWRRMMSANTDILWRTLALLAGFAWFTNQGARFGDVTLAANHILMQFTILSAFFLDGFAFVLESQVGHAKGAREAKRLRLVVIRSTVLAGITATALSLVILLAGPWLVDRLTTLESVREQARIALPWAALYVACSFPAFQLDGIFVGAGDSRPMRNATVMALLSFLVAALLLVPRAENHGLWIAFVGYVIARGLFLGRYLPRLARQLRS</sequence>
<evidence type="ECO:0000256" key="3">
    <source>
        <dbReference type="ARBA" id="ARBA00022692"/>
    </source>
</evidence>